<evidence type="ECO:0000313" key="3">
    <source>
        <dbReference type="Proteomes" id="UP001206639"/>
    </source>
</evidence>
<evidence type="ECO:0000256" key="1">
    <source>
        <dbReference type="SAM" id="Phobius"/>
    </source>
</evidence>
<dbReference type="RefSeq" id="WP_260991562.1">
    <property type="nucleotide sequence ID" value="NZ_JAODWD010000001.1"/>
</dbReference>
<keyword evidence="3" id="KW-1185">Reference proteome</keyword>
<evidence type="ECO:0000313" key="2">
    <source>
        <dbReference type="EMBL" id="MCT7657521.1"/>
    </source>
</evidence>
<feature type="transmembrane region" description="Helical" evidence="1">
    <location>
        <begin position="362"/>
        <end position="378"/>
    </location>
</feature>
<protein>
    <submittedName>
        <fullName evidence="2">Uncharacterized protein</fullName>
    </submittedName>
</protein>
<feature type="transmembrane region" description="Helical" evidence="1">
    <location>
        <begin position="137"/>
        <end position="158"/>
    </location>
</feature>
<keyword evidence="1" id="KW-1133">Transmembrane helix</keyword>
<sequence>MTEIMLLRAAAPSAGRRSRTMLGYLLMPRPKDLVKGLLIPTTYVLGLLSAGDVTGTSLLRAGVVLLAVELLIYPARYQWNDIRGFAADQQHPASNDRGRLPGPLSSARAHVFASCAVIVARLAVTGVLIVSLPGLDLGPILGFATLGVFGVAIVYEMLRSVSTGRSGDIPAPLSTGIVLLWLTAGGGYVVRGITGLALAVELTARPTLAVAAAITLWAYGIAFVTGRWAMEATAFASAVDGRVVWHARAGQAREHLLALVRWLPTRVSGQIDDLKDWAPLRESTSQVAPWHLAAITAGGAAAVTGRLLCGPCTVGDGVAATVVGAVTTAVVTAGARWRPPLILLGAAGVAVSMVLMGSPRPGLAVLPWLLLMGAYLFFSTRTMRRFERPNALGAIAAGIGSAVGRFVVGRATWEAMTGQQGVSVTDAHA</sequence>
<feature type="transmembrane region" description="Helical" evidence="1">
    <location>
        <begin position="178"/>
        <end position="200"/>
    </location>
</feature>
<name>A0ABT2M6G4_9MYCO</name>
<feature type="transmembrane region" description="Helical" evidence="1">
    <location>
        <begin position="390"/>
        <end position="408"/>
    </location>
</feature>
<dbReference type="EMBL" id="JAODWD010000001">
    <property type="protein sequence ID" value="MCT7657521.1"/>
    <property type="molecule type" value="Genomic_DNA"/>
</dbReference>
<dbReference type="Proteomes" id="UP001206639">
    <property type="component" value="Unassembled WGS sequence"/>
</dbReference>
<feature type="transmembrane region" description="Helical" evidence="1">
    <location>
        <begin position="206"/>
        <end position="225"/>
    </location>
</feature>
<feature type="transmembrane region" description="Helical" evidence="1">
    <location>
        <begin position="340"/>
        <end position="356"/>
    </location>
</feature>
<accession>A0ABT2M6G4</accession>
<comment type="caution">
    <text evidence="2">The sequence shown here is derived from an EMBL/GenBank/DDBJ whole genome shotgun (WGS) entry which is preliminary data.</text>
</comment>
<gene>
    <name evidence="2" type="ORF">N4S67_03690</name>
</gene>
<organism evidence="2 3">
    <name type="scientific">Mycobacterium deserti</name>
    <dbReference type="NCBI Taxonomy" id="2978347"/>
    <lineage>
        <taxon>Bacteria</taxon>
        <taxon>Bacillati</taxon>
        <taxon>Actinomycetota</taxon>
        <taxon>Actinomycetes</taxon>
        <taxon>Mycobacteriales</taxon>
        <taxon>Mycobacteriaceae</taxon>
        <taxon>Mycobacterium</taxon>
    </lineage>
</organism>
<keyword evidence="1" id="KW-0812">Transmembrane</keyword>
<feature type="transmembrane region" description="Helical" evidence="1">
    <location>
        <begin position="109"/>
        <end position="131"/>
    </location>
</feature>
<proteinExistence type="predicted"/>
<keyword evidence="1" id="KW-0472">Membrane</keyword>
<reference evidence="3" key="1">
    <citation type="submission" date="2023-07" db="EMBL/GenBank/DDBJ databases">
        <authorList>
            <person name="Deng Y."/>
            <person name="Zhang Y.-Q."/>
        </authorList>
    </citation>
    <scope>NUCLEOTIDE SEQUENCE [LARGE SCALE GENOMIC DNA]</scope>
    <source>
        <strain evidence="3">CPCC 205710</strain>
    </source>
</reference>